<dbReference type="InterPro" id="IPR025419">
    <property type="entry name" value="DUF4142"/>
</dbReference>
<comment type="caution">
    <text evidence="5">The sequence shown here is derived from an EMBL/GenBank/DDBJ whole genome shotgun (WGS) entry which is preliminary data.</text>
</comment>
<keyword evidence="1" id="KW-0175">Coiled coil</keyword>
<dbReference type="Pfam" id="PF13628">
    <property type="entry name" value="DUF4142"/>
    <property type="match status" value="1"/>
</dbReference>
<evidence type="ECO:0000256" key="3">
    <source>
        <dbReference type="SAM" id="SignalP"/>
    </source>
</evidence>
<dbReference type="PROSITE" id="PS51257">
    <property type="entry name" value="PROKAR_LIPOPROTEIN"/>
    <property type="match status" value="1"/>
</dbReference>
<sequence length="222" mass="24828">MKTKPIYIMKNLMNFKSVLLSTLVVGGVFFTATSCAENKVNDSRDVAEKENRANQATDYRSGNNTTVENRPVLVINNDDDAQFLMDAAEMQHENISLSKLAQQKGNSEHVRALGKMMVEENSKSLSELNSLAQAKSIAIPSSATEDSNDFYKKLNEKNGGDFSKTYSKRMVDQHKDAIDLYEKAIKATEDSQIKAFATSKLVTLRTQLKKAEDCREKSNNEK</sequence>
<feature type="signal peptide" evidence="3">
    <location>
        <begin position="1"/>
        <end position="36"/>
    </location>
</feature>
<evidence type="ECO:0000256" key="2">
    <source>
        <dbReference type="SAM" id="MobiDB-lite"/>
    </source>
</evidence>
<evidence type="ECO:0000313" key="5">
    <source>
        <dbReference type="EMBL" id="GHB35058.1"/>
    </source>
</evidence>
<dbReference type="EMBL" id="BMYF01000008">
    <property type="protein sequence ID" value="GHB35058.1"/>
    <property type="molecule type" value="Genomic_DNA"/>
</dbReference>
<organism evidence="5 6">
    <name type="scientific">Mongoliitalea lutea</name>
    <dbReference type="NCBI Taxonomy" id="849756"/>
    <lineage>
        <taxon>Bacteria</taxon>
        <taxon>Pseudomonadati</taxon>
        <taxon>Bacteroidota</taxon>
        <taxon>Cytophagia</taxon>
        <taxon>Cytophagales</taxon>
        <taxon>Cyclobacteriaceae</taxon>
        <taxon>Mongoliitalea</taxon>
    </lineage>
</organism>
<feature type="coiled-coil region" evidence="1">
    <location>
        <begin position="171"/>
        <end position="221"/>
    </location>
</feature>
<keyword evidence="6" id="KW-1185">Reference proteome</keyword>
<reference evidence="5" key="1">
    <citation type="journal article" date="2014" name="Int. J. Syst. Evol. Microbiol.">
        <title>Complete genome sequence of Corynebacterium casei LMG S-19264T (=DSM 44701T), isolated from a smear-ripened cheese.</title>
        <authorList>
            <consortium name="US DOE Joint Genome Institute (JGI-PGF)"/>
            <person name="Walter F."/>
            <person name="Albersmeier A."/>
            <person name="Kalinowski J."/>
            <person name="Ruckert C."/>
        </authorList>
    </citation>
    <scope>NUCLEOTIDE SEQUENCE</scope>
    <source>
        <strain evidence="5">KCTC 23224</strain>
    </source>
</reference>
<dbReference type="PANTHER" id="PTHR38593:SF1">
    <property type="entry name" value="BLR2558 PROTEIN"/>
    <property type="match status" value="1"/>
</dbReference>
<evidence type="ECO:0000313" key="6">
    <source>
        <dbReference type="Proteomes" id="UP000642809"/>
    </source>
</evidence>
<feature type="chain" id="PRO_5035285707" description="DUF4142 domain-containing protein" evidence="3">
    <location>
        <begin position="37"/>
        <end position="222"/>
    </location>
</feature>
<proteinExistence type="predicted"/>
<dbReference type="AlphaFoldDB" id="A0A8J3CW79"/>
<reference evidence="5" key="2">
    <citation type="submission" date="2020-09" db="EMBL/GenBank/DDBJ databases">
        <authorList>
            <person name="Sun Q."/>
            <person name="Kim S."/>
        </authorList>
    </citation>
    <scope>NUCLEOTIDE SEQUENCE</scope>
    <source>
        <strain evidence="5">KCTC 23224</strain>
    </source>
</reference>
<dbReference type="Gene3D" id="1.20.1260.10">
    <property type="match status" value="1"/>
</dbReference>
<feature type="compositionally biased region" description="Polar residues" evidence="2">
    <location>
        <begin position="53"/>
        <end position="65"/>
    </location>
</feature>
<feature type="region of interest" description="Disordered" evidence="2">
    <location>
        <begin position="46"/>
        <end position="65"/>
    </location>
</feature>
<evidence type="ECO:0000259" key="4">
    <source>
        <dbReference type="Pfam" id="PF13628"/>
    </source>
</evidence>
<gene>
    <name evidence="5" type="ORF">GCM10008106_15540</name>
</gene>
<protein>
    <recommendedName>
        <fullName evidence="4">DUF4142 domain-containing protein</fullName>
    </recommendedName>
</protein>
<keyword evidence="3" id="KW-0732">Signal</keyword>
<dbReference type="InterPro" id="IPR012347">
    <property type="entry name" value="Ferritin-like"/>
</dbReference>
<dbReference type="Proteomes" id="UP000642809">
    <property type="component" value="Unassembled WGS sequence"/>
</dbReference>
<feature type="domain" description="DUF4142" evidence="4">
    <location>
        <begin position="79"/>
        <end position="213"/>
    </location>
</feature>
<evidence type="ECO:0000256" key="1">
    <source>
        <dbReference type="SAM" id="Coils"/>
    </source>
</evidence>
<name>A0A8J3CW79_9BACT</name>
<dbReference type="PANTHER" id="PTHR38593">
    <property type="entry name" value="BLR2558 PROTEIN"/>
    <property type="match status" value="1"/>
</dbReference>
<accession>A0A8J3CW79</accession>